<dbReference type="InterPro" id="IPR015915">
    <property type="entry name" value="Kelch-typ_b-propeller"/>
</dbReference>
<dbReference type="PANTHER" id="PTHR45632">
    <property type="entry name" value="LD33804P"/>
    <property type="match status" value="1"/>
</dbReference>
<evidence type="ECO:0000313" key="6">
    <source>
        <dbReference type="EMBL" id="SMG20065.1"/>
    </source>
</evidence>
<dbReference type="SUPFAM" id="SSF49785">
    <property type="entry name" value="Galactose-binding domain-like"/>
    <property type="match status" value="2"/>
</dbReference>
<dbReference type="Gene3D" id="2.120.10.80">
    <property type="entry name" value="Kelch-type beta propeller"/>
    <property type="match status" value="1"/>
</dbReference>
<feature type="domain" description="Cadherin" evidence="5">
    <location>
        <begin position="2663"/>
        <end position="2754"/>
    </location>
</feature>
<dbReference type="SUPFAM" id="SSF49313">
    <property type="entry name" value="Cadherin-like"/>
    <property type="match status" value="8"/>
</dbReference>
<keyword evidence="7" id="KW-1185">Reference proteome</keyword>
<dbReference type="GO" id="GO:0007156">
    <property type="term" value="P:homophilic cell adhesion via plasma membrane adhesion molecules"/>
    <property type="evidence" value="ECO:0007669"/>
    <property type="project" value="InterPro"/>
</dbReference>
<dbReference type="InterPro" id="IPR008979">
    <property type="entry name" value="Galactose-bd-like_sf"/>
</dbReference>
<feature type="compositionally biased region" description="Polar residues" evidence="3">
    <location>
        <begin position="615"/>
        <end position="626"/>
    </location>
</feature>
<dbReference type="Proteomes" id="UP000193420">
    <property type="component" value="Unassembled WGS sequence"/>
</dbReference>
<feature type="domain" description="Cadherin" evidence="5">
    <location>
        <begin position="2469"/>
        <end position="2560"/>
    </location>
</feature>
<accession>A0A1X7IXP4</accession>
<feature type="domain" description="Cadherin" evidence="5">
    <location>
        <begin position="2760"/>
        <end position="2851"/>
    </location>
</feature>
<dbReference type="CDD" id="cd11304">
    <property type="entry name" value="Cadherin_repeat"/>
    <property type="match status" value="2"/>
</dbReference>
<evidence type="ECO:0000259" key="5">
    <source>
        <dbReference type="PROSITE" id="PS50268"/>
    </source>
</evidence>
<dbReference type="Gene3D" id="2.120.10.30">
    <property type="entry name" value="TolB, C-terminal domain"/>
    <property type="match status" value="1"/>
</dbReference>
<feature type="compositionally biased region" description="Acidic residues" evidence="3">
    <location>
        <begin position="599"/>
        <end position="614"/>
    </location>
</feature>
<feature type="domain" description="PKD" evidence="4">
    <location>
        <begin position="2276"/>
        <end position="2363"/>
    </location>
</feature>
<dbReference type="PROSITE" id="PS50268">
    <property type="entry name" value="CADHERIN_2"/>
    <property type="match status" value="4"/>
</dbReference>
<evidence type="ECO:0000256" key="2">
    <source>
        <dbReference type="ARBA" id="ARBA00022737"/>
    </source>
</evidence>
<dbReference type="InterPro" id="IPR015919">
    <property type="entry name" value="Cadherin-like_sf"/>
</dbReference>
<dbReference type="InterPro" id="IPR022409">
    <property type="entry name" value="PKD/Chitinase_dom"/>
</dbReference>
<feature type="domain" description="PKD" evidence="4">
    <location>
        <begin position="2849"/>
        <end position="2936"/>
    </location>
</feature>
<dbReference type="InterPro" id="IPR002126">
    <property type="entry name" value="Cadherin-like_dom"/>
</dbReference>
<dbReference type="CDD" id="cd00146">
    <property type="entry name" value="PKD"/>
    <property type="match status" value="2"/>
</dbReference>
<dbReference type="InterPro" id="IPR006644">
    <property type="entry name" value="Cadg"/>
</dbReference>
<dbReference type="EMBL" id="FXAO01000002">
    <property type="protein sequence ID" value="SMG20065.1"/>
    <property type="molecule type" value="Genomic_DNA"/>
</dbReference>
<dbReference type="SMART" id="SM00089">
    <property type="entry name" value="PKD"/>
    <property type="match status" value="2"/>
</dbReference>
<dbReference type="Pfam" id="PF11721">
    <property type="entry name" value="Malectin"/>
    <property type="match status" value="2"/>
</dbReference>
<dbReference type="InterPro" id="IPR021720">
    <property type="entry name" value="Malectin_dom"/>
</dbReference>
<dbReference type="InterPro" id="IPR011042">
    <property type="entry name" value="6-blade_b-propeller_TolB-like"/>
</dbReference>
<dbReference type="Pfam" id="PF18911">
    <property type="entry name" value="PKD_4"/>
    <property type="match status" value="2"/>
</dbReference>
<dbReference type="PROSITE" id="PS50093">
    <property type="entry name" value="PKD"/>
    <property type="match status" value="2"/>
</dbReference>
<proteinExistence type="predicted"/>
<dbReference type="PANTHER" id="PTHR45632:SF3">
    <property type="entry name" value="KELCH-LIKE PROTEIN 32"/>
    <property type="match status" value="1"/>
</dbReference>
<keyword evidence="1" id="KW-0880">Kelch repeat</keyword>
<dbReference type="Pfam" id="PF05345">
    <property type="entry name" value="He_PIG"/>
    <property type="match status" value="8"/>
</dbReference>
<sequence>MRFEIRMFFNCINMKHNYSKTLSFIFVCLFILGFNLINAQVNFSQSNLDFNGNGNALVTTSLKFGPDGRLYFAEYSGTIKALTIERNGPSDYKVINTEVITGINGIQNHNDDGSPDSSTLRQTTGITVTGTSSNPIIYATSSDFRIGGGTNGGSGDTGLDTNSGVITRFSWNGSTWDVVDIVRGLPRSEENHATNGLEFVTVSGIDYLIVAQGGHTNGGSPSINFNYAMEYALSGAILSINLDMLEALPIQNDNGRNFIYDIPTLDDPTRANANGITDPNAPGYNGIDVNDPFGGNDGLNQAMIVPNGPVQIFSPGYRNAYDLVITESGAVYVTDNGANGGWGGFPENEGTAFVTNNYVPGEPGSSSQSGGEQINNEDHLQLITTDIQNYVFGSYYGGHPNPVRANPNGAGLYTTPNATSNAGAVFRTLIYDPDGSTPGSTTDASIGLPANWPPVPSANPVEGDWRGPGIANPDGPVDDIVTIWGTNTNGIDEYTATNFGGAMQGDLLAGTNFSQLRRVELNPDGSLETLTPVFASNLGGNALGVSCNGDSDPFPGTIWIGIYTGSGGNGNTISKIVVLEPADLVNCIAPGEPGYDANADYDNDGYTNQDEEQNGSDPCNGGSQPNDFDKNAGAPYISDLNDLDDDNDGILDAQDPFQLGDPITGGSDAFAIPVINELFSDTSLGGYLGLGMTGLMNNGDANPNWLNWIDRKDDPNDPNPNDILGGAIGAMTMNMTAGTALGATNTQEKGFQYGVQVEQTSAIFTVASSLANFNDPLQLYGNTASPNGELGIFMGDGTQSNYIKIVITKNGITAQQEINDVPQPSLDVVVPVQDRPNGVVFYFVVNPANGEVVCEYTLVGVAPRTTLGTITAAGNLLTALQQASTDVAVGLIGTSNATGVELQGTWDFLNVLDSNPFIVNSIPNLDRMINSADEVLTLDNFFNDDGGTANLTYTVQGNTNTNIGAVINANELTLSYPGATAVSDITIRATDGDTNFVEQTFTVTVTDAPIVLYRVNAGGPEIAAIDGGIVWEQDTPANNSTNLAVAGSNLAFAFTVNSGPSVPATTPASIFSTERADNVAGAPNMTYSFPVGQPGNYEVRLYMGNGWSGTSAAGQRLFDVQMEGITYPALNDIDLSGTYGHQVGAVISHVIKVTDGTIDISFVHGSIENPMINGIEILDASDSETPIYVNPIAGQKTSTGEQLIGSFGVTAYGGDGNKQYSAQGLPPGLVIEPTNGQIGGTVAIGAEVNSPYNVTITVDDSDGLTNDAVSISFEWIIFDATSYRVNVGGNDVTATDNGVDWKFNNTNGAYASSMYSVNTGYSINASLPYNLRHSSVPAYIDNTTFNSIFGRERYDAAGGAEMEFKFPLENGDYIVNLYLGNSYELANQVGDRIFDISLEGAIVKDDLDLIAEFGHNVAAMLSFPVTLSDGELNILFLHGIAENPIVSGIEIYEVDTTNPVLTLSAITNQSNDINEVVNITASASGGDPSEDITYFISGQPEGISINSISGQITGTIDPIASSGGPNNNGVHQVVVTVTKPGSAPSSKVFSWTIASTWINKNEDETYTARHENSFVQAGDKFYLMGGRESAKTIDVYNYTANSWTSLVNSAPFEFNHFQATEYQGLIWVIGSFKDNAFPTETPAEYVWAFDPANEEWIQGPQIPTNRRRGSAGLVLHNNKFYVVAGNTQGHNGGYVPYFDEFDPATGVWTALADAPRARDHFAAVVIGDKLYVSGGRLSGGAGGTFAPTIPEVDVYDFAAQSWSTLPAGQNIPTPRGGSSAVKFNDKLMVIGGESENAGPSLTTVEEYDPLSQSWSTLPGLNSPRHGTQAIVSGNGIFILAGSPVQGGGNQKNMEYFGEDAPVGSPSVASEVNALGGLLIADGATESIDLDIENGNVGVIVTSMVLSGPNAADFSIVSGELTNQLLNPNTTHPIQITLNGTGANRSAILTINYGNNASKEINLSNTEQAPAVTDPGTQNNVEGEIVSLQIDASGSCTDVIYSATGLPEGLTIDANTGLISGTVSAGGGGSGAYEESNGLVVIEMENLNFGNNWTEQSTDTGFKGTGYLFNTVDSFNTPGNGTISTQINISTPGLYRFQWHNKIGITAASNPTTEHNDAWLRFNDADDFFGATNAAGTANIAYPGGVGKTPVVNGATSNGWFKIYTNTLAWNWDTKTSDNDAHFVFVQFDNPGTYTMEISSRSDGHIIDRATLHKVDQNYTTTQLFNAPESSQGGGSNGAADNSPYNVEVTVTDDCVPSQSTLLEFVWNIGESGNQVPVAVLEADITSGDAPLTVNFTGSNSTDDIGVTGYLWDFKDGTPTETIADPVHIFNTPGTYEVELTVSDGVLSNSTTLTITVNAPANQAPVVTNPGEQDSIEGEVVSLQVSATDPEDDGMSYSATGLPTGLGIDTATGLISGTIAAGATANSPYTVEVTVTDDGDPTESAMVSFTWNVTVDPVNQAPVVTNPGEQNSIEGEVVSLQVSATDPEGDGMSYSAVGLPTGLGIDTATGLISGTIAAGATTNSPYTVEVTVTDDGDPVESAMVSFTWNVTVNPVNQAPVVTNPGVLNSIEGEVVSLQVSATDLEDDGMSYSAVGLPTGLGIDTATGLISGTIAAGATTNSPYMVEVTVTDDGDPVESAMVSFTWNVTVDPANQAPVVTNPGVQNSIEGEEVSLQVSATDPEDDGLSYSATGLPTGLGIDSATGLISGTIATGAEANSPYTVEVTVSDDGTPAESAMVSFTWNVTVDPVNQAPVVTNPGAQNHLVGNTVSLQVVATDPENNGLTYSAMNLPTGLSIDTATGLISGTIATGAATNSPFTVEITVTDDGTPEESTMVSFTWNVTLGPVNGAPIAVASANVESGPAPLTVNFTGSNSMDDEEVTSYLWDFKDGTPTSSTADPVHVFEEPGIYRVELTVSDGFLTDTEFVTITVTEPEVEEKMKAVIAPNPAKETANVFIFNAPGSQLVREMYLHDSTGKYINVISNPVLIDGHYVIPIYSLTDGVYYITLVLDGNEELPVRLLVKN</sequence>
<feature type="domain" description="Cadherin" evidence="5">
    <location>
        <begin position="2372"/>
        <end position="2463"/>
    </location>
</feature>
<name>A0A1X7IXP4_9FLAO</name>
<dbReference type="GO" id="GO:0005509">
    <property type="term" value="F:calcium ion binding"/>
    <property type="evidence" value="ECO:0007669"/>
    <property type="project" value="InterPro"/>
</dbReference>
<dbReference type="InterPro" id="IPR013783">
    <property type="entry name" value="Ig-like_fold"/>
</dbReference>
<organism evidence="6 7">
    <name type="scientific">Arenibacter troitsensis</name>
    <dbReference type="NCBI Taxonomy" id="188872"/>
    <lineage>
        <taxon>Bacteria</taxon>
        <taxon>Pseudomonadati</taxon>
        <taxon>Bacteroidota</taxon>
        <taxon>Flavobacteriia</taxon>
        <taxon>Flavobacteriales</taxon>
        <taxon>Flavobacteriaceae</taxon>
        <taxon>Arenibacter</taxon>
    </lineage>
</organism>
<dbReference type="Pfam" id="PF24681">
    <property type="entry name" value="Kelch_KLHDC2_KLHL20_DRC7"/>
    <property type="match status" value="1"/>
</dbReference>
<evidence type="ECO:0000256" key="1">
    <source>
        <dbReference type="ARBA" id="ARBA00022441"/>
    </source>
</evidence>
<reference evidence="7" key="1">
    <citation type="submission" date="2017-04" db="EMBL/GenBank/DDBJ databases">
        <authorList>
            <person name="Varghese N."/>
            <person name="Submissions S."/>
        </authorList>
    </citation>
    <scope>NUCLEOTIDE SEQUENCE [LARGE SCALE GENOMIC DNA]</scope>
    <source>
        <strain evidence="7">DSM 19835</strain>
    </source>
</reference>
<dbReference type="InterPro" id="IPR006652">
    <property type="entry name" value="Kelch_1"/>
</dbReference>
<evidence type="ECO:0000313" key="7">
    <source>
        <dbReference type="Proteomes" id="UP000193420"/>
    </source>
</evidence>
<dbReference type="Gene3D" id="2.60.120.430">
    <property type="entry name" value="Galactose-binding lectin"/>
    <property type="match status" value="2"/>
</dbReference>
<dbReference type="Gene3D" id="2.60.40.10">
    <property type="entry name" value="Immunoglobulins"/>
    <property type="match status" value="11"/>
</dbReference>
<dbReference type="SUPFAM" id="SSF49299">
    <property type="entry name" value="PKD domain"/>
    <property type="match status" value="2"/>
</dbReference>
<feature type="region of interest" description="Disordered" evidence="3">
    <location>
        <begin position="596"/>
        <end position="635"/>
    </location>
</feature>
<evidence type="ECO:0000259" key="4">
    <source>
        <dbReference type="PROSITE" id="PS50093"/>
    </source>
</evidence>
<dbReference type="SMART" id="SM00736">
    <property type="entry name" value="CADG"/>
    <property type="match status" value="3"/>
</dbReference>
<keyword evidence="2" id="KW-0677">Repeat</keyword>
<gene>
    <name evidence="6" type="ORF">SAMN03080602_01273</name>
</gene>
<protein>
    <submittedName>
        <fullName evidence="6">PKD repeat-containing protein</fullName>
    </submittedName>
</protein>
<dbReference type="SUPFAM" id="SSF117281">
    <property type="entry name" value="Kelch motif"/>
    <property type="match status" value="1"/>
</dbReference>
<dbReference type="GO" id="GO:0016020">
    <property type="term" value="C:membrane"/>
    <property type="evidence" value="ECO:0007669"/>
    <property type="project" value="InterPro"/>
</dbReference>
<dbReference type="InterPro" id="IPR000601">
    <property type="entry name" value="PKD_dom"/>
</dbReference>
<evidence type="ECO:0000256" key="3">
    <source>
        <dbReference type="SAM" id="MobiDB-lite"/>
    </source>
</evidence>
<dbReference type="InterPro" id="IPR035986">
    <property type="entry name" value="PKD_dom_sf"/>
</dbReference>
<dbReference type="SMART" id="SM00612">
    <property type="entry name" value="Kelch"/>
    <property type="match status" value="4"/>
</dbReference>
<dbReference type="STRING" id="188872.SAMN03080602_01273"/>